<evidence type="ECO:0000256" key="4">
    <source>
        <dbReference type="ARBA" id="ARBA00022989"/>
    </source>
</evidence>
<feature type="transmembrane region" description="Helical" evidence="7">
    <location>
        <begin position="189"/>
        <end position="208"/>
    </location>
</feature>
<dbReference type="PANTHER" id="PTHR32468">
    <property type="entry name" value="CATION/H + ANTIPORTER"/>
    <property type="match status" value="1"/>
</dbReference>
<evidence type="ECO:0000256" key="7">
    <source>
        <dbReference type="SAM" id="Phobius"/>
    </source>
</evidence>
<proteinExistence type="predicted"/>
<comment type="subcellular location">
    <subcellularLocation>
        <location evidence="1">Membrane</location>
        <topology evidence="1">Multi-pass membrane protein</topology>
    </subcellularLocation>
</comment>
<dbReference type="RefSeq" id="WP_161258918.1">
    <property type="nucleotide sequence ID" value="NZ_WXEY01000013.1"/>
</dbReference>
<keyword evidence="2" id="KW-0813">Transport</keyword>
<dbReference type="GO" id="GO:1902600">
    <property type="term" value="P:proton transmembrane transport"/>
    <property type="evidence" value="ECO:0007669"/>
    <property type="project" value="InterPro"/>
</dbReference>
<feature type="transmembrane region" description="Helical" evidence="7">
    <location>
        <begin position="101"/>
        <end position="125"/>
    </location>
</feature>
<protein>
    <submittedName>
        <fullName evidence="9">Cation:proton antiporter</fullName>
    </submittedName>
</protein>
<evidence type="ECO:0000256" key="5">
    <source>
        <dbReference type="ARBA" id="ARBA00023065"/>
    </source>
</evidence>
<name>A0A845LBU1_9FIRM</name>
<dbReference type="InterPro" id="IPR006153">
    <property type="entry name" value="Cation/H_exchanger_TM"/>
</dbReference>
<reference evidence="9 10" key="1">
    <citation type="submission" date="2020-01" db="EMBL/GenBank/DDBJ databases">
        <title>Whole-genome sequence of Heliobacterium undosum DSM 13378.</title>
        <authorList>
            <person name="Kyndt J.A."/>
            <person name="Meyer T.E."/>
        </authorList>
    </citation>
    <scope>NUCLEOTIDE SEQUENCE [LARGE SCALE GENOMIC DNA]</scope>
    <source>
        <strain evidence="9 10">DSM 13378</strain>
    </source>
</reference>
<evidence type="ECO:0000256" key="3">
    <source>
        <dbReference type="ARBA" id="ARBA00022692"/>
    </source>
</evidence>
<keyword evidence="6 7" id="KW-0472">Membrane</keyword>
<evidence type="ECO:0000313" key="9">
    <source>
        <dbReference type="EMBL" id="MZP30391.1"/>
    </source>
</evidence>
<evidence type="ECO:0000259" key="8">
    <source>
        <dbReference type="Pfam" id="PF00999"/>
    </source>
</evidence>
<feature type="transmembrane region" description="Helical" evidence="7">
    <location>
        <begin position="32"/>
        <end position="55"/>
    </location>
</feature>
<organism evidence="9 10">
    <name type="scientific">Heliomicrobium undosum</name>
    <dbReference type="NCBI Taxonomy" id="121734"/>
    <lineage>
        <taxon>Bacteria</taxon>
        <taxon>Bacillati</taxon>
        <taxon>Bacillota</taxon>
        <taxon>Clostridia</taxon>
        <taxon>Eubacteriales</taxon>
        <taxon>Heliobacteriaceae</taxon>
        <taxon>Heliomicrobium</taxon>
    </lineage>
</organism>
<keyword evidence="4 7" id="KW-1133">Transmembrane helix</keyword>
<keyword evidence="5" id="KW-0406">Ion transport</keyword>
<feature type="non-terminal residue" evidence="9">
    <location>
        <position position="1"/>
    </location>
</feature>
<evidence type="ECO:0000256" key="2">
    <source>
        <dbReference type="ARBA" id="ARBA00022448"/>
    </source>
</evidence>
<feature type="transmembrane region" description="Helical" evidence="7">
    <location>
        <begin position="67"/>
        <end position="89"/>
    </location>
</feature>
<dbReference type="Pfam" id="PF00999">
    <property type="entry name" value="Na_H_Exchanger"/>
    <property type="match status" value="1"/>
</dbReference>
<dbReference type="GO" id="GO:0016020">
    <property type="term" value="C:membrane"/>
    <property type="evidence" value="ECO:0007669"/>
    <property type="project" value="UniProtKB-SubCell"/>
</dbReference>
<feature type="transmembrane region" description="Helical" evidence="7">
    <location>
        <begin position="220"/>
        <end position="240"/>
    </location>
</feature>
<feature type="transmembrane region" description="Helical" evidence="7">
    <location>
        <begin position="131"/>
        <end position="152"/>
    </location>
</feature>
<feature type="transmembrane region" description="Helical" evidence="7">
    <location>
        <begin position="310"/>
        <end position="330"/>
    </location>
</feature>
<keyword evidence="10" id="KW-1185">Reference proteome</keyword>
<keyword evidence="3 7" id="KW-0812">Transmembrane</keyword>
<evidence type="ECO:0000256" key="1">
    <source>
        <dbReference type="ARBA" id="ARBA00004141"/>
    </source>
</evidence>
<dbReference type="PANTHER" id="PTHR32468:SF0">
    <property type="entry name" value="K(+)_H(+) ANTIPORTER 1"/>
    <property type="match status" value="1"/>
</dbReference>
<sequence>LQHLIHFGMLVFMFVSGTEINLRFLHNNRHSVVLTSVMGIVIPFGLGVSLALLAPEFSQGANQSRPWIFALVLGTALSISALPVILRILKDLHLLKSNIGLTIMLSAMINDLLGWIIFTLVIDFVQSTGTLISSLTSLGMVMMFAAVIFYLGPLLGNFLFNNETFAVTPKMEIAMCLLAVILLSNMAEIVGMHAFFAVFLLGIVWAPFFEGKHQNSGALLHHLALNIFAPLYFVSIGLKANFFSNFIPFFVITITVLACCGKILGAGLGALLGGMKPQEALCIGIGMNARGAMEIVLASLALEHGLITEAVYVSLVVMALATSLITGPILKRVMLHTEQPPIVTFNG</sequence>
<gene>
    <name evidence="9" type="ORF">GTO91_11775</name>
</gene>
<dbReference type="AlphaFoldDB" id="A0A845LBU1"/>
<feature type="transmembrane region" description="Helical" evidence="7">
    <location>
        <begin position="246"/>
        <end position="273"/>
    </location>
</feature>
<dbReference type="GO" id="GO:0015297">
    <property type="term" value="F:antiporter activity"/>
    <property type="evidence" value="ECO:0007669"/>
    <property type="project" value="InterPro"/>
</dbReference>
<dbReference type="OrthoDB" id="9793589at2"/>
<dbReference type="Proteomes" id="UP000463470">
    <property type="component" value="Unassembled WGS sequence"/>
</dbReference>
<evidence type="ECO:0000256" key="6">
    <source>
        <dbReference type="ARBA" id="ARBA00023136"/>
    </source>
</evidence>
<dbReference type="Gene3D" id="1.20.1530.20">
    <property type="match status" value="1"/>
</dbReference>
<dbReference type="InterPro" id="IPR038770">
    <property type="entry name" value="Na+/solute_symporter_sf"/>
</dbReference>
<comment type="caution">
    <text evidence="9">The sequence shown here is derived from an EMBL/GenBank/DDBJ whole genome shotgun (WGS) entry which is preliminary data.</text>
</comment>
<feature type="domain" description="Cation/H+ exchanger transmembrane" evidence="8">
    <location>
        <begin position="2"/>
        <end position="334"/>
    </location>
</feature>
<feature type="transmembrane region" description="Helical" evidence="7">
    <location>
        <begin position="6"/>
        <end position="25"/>
    </location>
</feature>
<dbReference type="InterPro" id="IPR050794">
    <property type="entry name" value="CPA2_transporter"/>
</dbReference>
<accession>A0A845LBU1</accession>
<dbReference type="EMBL" id="WXEY01000013">
    <property type="protein sequence ID" value="MZP30391.1"/>
    <property type="molecule type" value="Genomic_DNA"/>
</dbReference>
<evidence type="ECO:0000313" key="10">
    <source>
        <dbReference type="Proteomes" id="UP000463470"/>
    </source>
</evidence>